<name>A0A0K0DAC2_ANGCA</name>
<evidence type="ECO:0000256" key="5">
    <source>
        <dbReference type="ARBA" id="ARBA00043667"/>
    </source>
</evidence>
<reference evidence="14" key="2">
    <citation type="submission" date="2017-02" db="UniProtKB">
        <authorList>
            <consortium name="WormBaseParasite"/>
        </authorList>
    </citation>
    <scope>IDENTIFICATION</scope>
</reference>
<accession>A0A0K0DAC2</accession>
<reference evidence="13" key="1">
    <citation type="submission" date="2012-09" db="EMBL/GenBank/DDBJ databases">
        <authorList>
            <person name="Martin A.A."/>
        </authorList>
    </citation>
    <scope>NUCLEOTIDE SEQUENCE</scope>
</reference>
<dbReference type="SUPFAM" id="SSF53474">
    <property type="entry name" value="alpha/beta-Hydrolases"/>
    <property type="match status" value="1"/>
</dbReference>
<evidence type="ECO:0000256" key="10">
    <source>
        <dbReference type="ARBA" id="ARBA00048513"/>
    </source>
</evidence>
<comment type="similarity">
    <text evidence="1">Belongs to the AB hydrolase superfamily.</text>
</comment>
<dbReference type="Gene3D" id="3.40.50.1820">
    <property type="entry name" value="alpha/beta hydrolase"/>
    <property type="match status" value="1"/>
</dbReference>
<dbReference type="WBParaSite" id="ACAC_0000719501-mRNA-1">
    <property type="protein sequence ID" value="ACAC_0000719501-mRNA-1"/>
    <property type="gene ID" value="ACAC_0000719501"/>
</dbReference>
<dbReference type="PANTHER" id="PTHR46118:SF4">
    <property type="entry name" value="PROTEIN ABHD11"/>
    <property type="match status" value="1"/>
</dbReference>
<dbReference type="Pfam" id="PF00561">
    <property type="entry name" value="Abhydrolase_1"/>
    <property type="match status" value="1"/>
</dbReference>
<evidence type="ECO:0000256" key="8">
    <source>
        <dbReference type="ARBA" id="ARBA00048283"/>
    </source>
</evidence>
<evidence type="ECO:0000313" key="14">
    <source>
        <dbReference type="WBParaSite" id="ACAC_0000719501-mRNA-1"/>
    </source>
</evidence>
<dbReference type="GO" id="GO:0005739">
    <property type="term" value="C:mitochondrion"/>
    <property type="evidence" value="ECO:0007669"/>
    <property type="project" value="TreeGrafter"/>
</dbReference>
<dbReference type="InterPro" id="IPR029058">
    <property type="entry name" value="AB_hydrolase_fold"/>
</dbReference>
<dbReference type="STRING" id="6313.A0A0K0DAC2"/>
<evidence type="ECO:0000256" key="2">
    <source>
        <dbReference type="ARBA" id="ARBA00022801"/>
    </source>
</evidence>
<keyword evidence="2" id="KW-0378">Hydrolase</keyword>
<keyword evidence="13" id="KW-1185">Reference proteome</keyword>
<evidence type="ECO:0000313" key="13">
    <source>
        <dbReference type="Proteomes" id="UP000035642"/>
    </source>
</evidence>
<dbReference type="PANTHER" id="PTHR46118">
    <property type="entry name" value="PROTEIN ABHD11"/>
    <property type="match status" value="1"/>
</dbReference>
<dbReference type="GO" id="GO:0052689">
    <property type="term" value="F:carboxylic ester hydrolase activity"/>
    <property type="evidence" value="ECO:0007669"/>
    <property type="project" value="TreeGrafter"/>
</dbReference>
<evidence type="ECO:0000256" key="7">
    <source>
        <dbReference type="ARBA" id="ARBA00044064"/>
    </source>
</evidence>
<feature type="domain" description="AB hydrolase-1" evidence="12">
    <location>
        <begin position="46"/>
        <end position="286"/>
    </location>
</feature>
<proteinExistence type="inferred from homology"/>
<organism evidence="13 14">
    <name type="scientific">Angiostrongylus cantonensis</name>
    <name type="common">Rat lungworm</name>
    <dbReference type="NCBI Taxonomy" id="6313"/>
    <lineage>
        <taxon>Eukaryota</taxon>
        <taxon>Metazoa</taxon>
        <taxon>Ecdysozoa</taxon>
        <taxon>Nematoda</taxon>
        <taxon>Chromadorea</taxon>
        <taxon>Rhabditida</taxon>
        <taxon>Rhabditina</taxon>
        <taxon>Rhabditomorpha</taxon>
        <taxon>Strongyloidea</taxon>
        <taxon>Metastrongylidae</taxon>
        <taxon>Angiostrongylus</taxon>
    </lineage>
</organism>
<comment type="catalytic activity">
    <reaction evidence="9">
        <text>1,2-didecanoylglycerol + H2O = decanoylglycerol + decanoate + H(+)</text>
        <dbReference type="Rhea" id="RHEA:48596"/>
        <dbReference type="ChEBI" id="CHEBI:11152"/>
        <dbReference type="ChEBI" id="CHEBI:15377"/>
        <dbReference type="ChEBI" id="CHEBI:15378"/>
        <dbReference type="ChEBI" id="CHEBI:27689"/>
        <dbReference type="ChEBI" id="CHEBI:90605"/>
    </reaction>
</comment>
<evidence type="ECO:0000256" key="6">
    <source>
        <dbReference type="ARBA" id="ARBA00043742"/>
    </source>
</evidence>
<dbReference type="InterPro" id="IPR000073">
    <property type="entry name" value="AB_hydrolase_1"/>
</dbReference>
<comment type="catalytic activity">
    <reaction evidence="8">
        <text>1-octadecanoyl-2-(4Z,7Z,10Z,13Z,16Z,19Z-docosahexaenoyl)-sn-glycerol + H2O = 2-(4Z,7Z,10Z,13Z,16Z,19Z-docosahexaenoyl)-glycerol + octadecanoate + H(+)</text>
        <dbReference type="Rhea" id="RHEA:77107"/>
        <dbReference type="ChEBI" id="CHEBI:15377"/>
        <dbReference type="ChEBI" id="CHEBI:15378"/>
        <dbReference type="ChEBI" id="CHEBI:25629"/>
        <dbReference type="ChEBI" id="CHEBI:77129"/>
        <dbReference type="ChEBI" id="CHEBI:186738"/>
    </reaction>
</comment>
<comment type="catalytic activity">
    <reaction evidence="5">
        <text>a 1,2-diacyl-sn-glycerol + H2O = a 2-acylglycerol + a fatty acid + H(+)</text>
        <dbReference type="Rhea" id="RHEA:33275"/>
        <dbReference type="ChEBI" id="CHEBI:15377"/>
        <dbReference type="ChEBI" id="CHEBI:15378"/>
        <dbReference type="ChEBI" id="CHEBI:17389"/>
        <dbReference type="ChEBI" id="CHEBI:17815"/>
        <dbReference type="ChEBI" id="CHEBI:28868"/>
        <dbReference type="EC" id="3.1.1.116"/>
    </reaction>
</comment>
<sequence length="299" mass="34676">MMVSKWRCPLMFTLRFCSNRRKLSSGPVELAFTRYGDPDKDRLRSPLFICHGLFGQKENWHSVAKALQQRLGCTVYTLDLRNHGQSPWSDVMNYDEMSADVVKLMESISKQFDVPRFHLLGHSMGGRTAMRLAIEPSWQHLIDRLIIEDVSPKTYDKDFGTHMGFRKYIRAMAAMDLRKTRKELLKEFEVVVPDLAVRQFLLKNLVSSELPNQFQWQCNLMGIDKNLEVLLRYTFPAGSFKGPTLFCYGEKSDYVKITDHDHIRSMFPNVSIKGVANAGHWIHAEQPTIFIDIICRFLH</sequence>
<evidence type="ECO:0000256" key="3">
    <source>
        <dbReference type="ARBA" id="ARBA00026104"/>
    </source>
</evidence>
<evidence type="ECO:0000256" key="11">
    <source>
        <dbReference type="ARBA" id="ARBA00048919"/>
    </source>
</evidence>
<dbReference type="EC" id="3.1.1.116" evidence="3"/>
<comment type="catalytic activity">
    <reaction evidence="10">
        <text>1-octadecanoyl-2-(9Z-octadecenoyl)-sn-glycerol + H2O = 2-(9Z-octadecenoyl)-glycerol + octadecanoate + H(+)</text>
        <dbReference type="Rhea" id="RHEA:77103"/>
        <dbReference type="ChEBI" id="CHEBI:15377"/>
        <dbReference type="ChEBI" id="CHEBI:15378"/>
        <dbReference type="ChEBI" id="CHEBI:25629"/>
        <dbReference type="ChEBI" id="CHEBI:73990"/>
        <dbReference type="ChEBI" id="CHEBI:75468"/>
    </reaction>
</comment>
<comment type="catalytic activity">
    <reaction evidence="11">
        <text>1-octadecanoyl-2-(5Z,8Z,11Z,14Z-eicosatetraenoyl)-sn-glycerol + H2O = 2-(5Z,8Z,11Z,14Z-eicosatetraenoyl)-glycerol + octadecanoate + H(+)</text>
        <dbReference type="Rhea" id="RHEA:38507"/>
        <dbReference type="ChEBI" id="CHEBI:15377"/>
        <dbReference type="ChEBI" id="CHEBI:15378"/>
        <dbReference type="ChEBI" id="CHEBI:25629"/>
        <dbReference type="ChEBI" id="CHEBI:52392"/>
        <dbReference type="ChEBI" id="CHEBI:75728"/>
    </reaction>
</comment>
<evidence type="ECO:0000256" key="9">
    <source>
        <dbReference type="ARBA" id="ARBA00048504"/>
    </source>
</evidence>
<evidence type="ECO:0000256" key="4">
    <source>
        <dbReference type="ARBA" id="ARBA00042703"/>
    </source>
</evidence>
<comment type="catalytic activity">
    <reaction evidence="6">
        <text>a 1,3-diacyl-sn-glycerol + H2O = a 1-acyl-sn-glycerol + a fatty acid + H(+)</text>
        <dbReference type="Rhea" id="RHEA:38503"/>
        <dbReference type="ChEBI" id="CHEBI:15377"/>
        <dbReference type="ChEBI" id="CHEBI:15378"/>
        <dbReference type="ChEBI" id="CHEBI:28868"/>
        <dbReference type="ChEBI" id="CHEBI:64683"/>
        <dbReference type="ChEBI" id="CHEBI:77272"/>
    </reaction>
</comment>
<protein>
    <recommendedName>
        <fullName evidence="7">sn-1-specific diacylglycerol lipase ABHD11</fullName>
        <ecNumber evidence="3">3.1.1.116</ecNumber>
    </recommendedName>
    <alternativeName>
        <fullName evidence="4">Alpha/beta hydrolase domain-containing protein 11</fullName>
    </alternativeName>
</protein>
<evidence type="ECO:0000256" key="1">
    <source>
        <dbReference type="ARBA" id="ARBA00008645"/>
    </source>
</evidence>
<evidence type="ECO:0000259" key="12">
    <source>
        <dbReference type="Pfam" id="PF00561"/>
    </source>
</evidence>
<dbReference type="AlphaFoldDB" id="A0A0K0DAC2"/>
<dbReference type="Proteomes" id="UP000035642">
    <property type="component" value="Unassembled WGS sequence"/>
</dbReference>